<protein>
    <submittedName>
        <fullName evidence="2">Uncharacterized protein</fullName>
    </submittedName>
</protein>
<evidence type="ECO:0000256" key="1">
    <source>
        <dbReference type="SAM" id="MobiDB-lite"/>
    </source>
</evidence>
<organism evidence="2">
    <name type="scientific">viral metagenome</name>
    <dbReference type="NCBI Taxonomy" id="1070528"/>
    <lineage>
        <taxon>unclassified sequences</taxon>
        <taxon>metagenomes</taxon>
        <taxon>organismal metagenomes</taxon>
    </lineage>
</organism>
<name>A0A6C0BQ54_9ZZZZ</name>
<accession>A0A6C0BQ54</accession>
<reference evidence="2" key="1">
    <citation type="journal article" date="2020" name="Nature">
        <title>Giant virus diversity and host interactions through global metagenomics.</title>
        <authorList>
            <person name="Schulz F."/>
            <person name="Roux S."/>
            <person name="Paez-Espino D."/>
            <person name="Jungbluth S."/>
            <person name="Walsh D.A."/>
            <person name="Denef V.J."/>
            <person name="McMahon K.D."/>
            <person name="Konstantinidis K.T."/>
            <person name="Eloe-Fadrosh E.A."/>
            <person name="Kyrpides N.C."/>
            <person name="Woyke T."/>
        </authorList>
    </citation>
    <scope>NUCLEOTIDE SEQUENCE</scope>
    <source>
        <strain evidence="2">GVMAG-M-3300018080-19</strain>
    </source>
</reference>
<dbReference type="EMBL" id="MN739211">
    <property type="protein sequence ID" value="QHS93911.1"/>
    <property type="molecule type" value="Genomic_DNA"/>
</dbReference>
<proteinExistence type="predicted"/>
<feature type="region of interest" description="Disordered" evidence="1">
    <location>
        <begin position="189"/>
        <end position="215"/>
    </location>
</feature>
<sequence>MPGYQEPVHAYHQCQCCGSIETKRAQCCVCECELKNAPSYCTEHYLMHIDRRCGSCVRAQECKSCKKLRINWHQCGVTCRDYKICRKCAESRPCGCKALPYIDLTEYILRDLGDIVNEYIVPTCTDPDNPGADYYRTLHPASTKTTDPLFPAVVEDDGNTNIMIRDAKIAEAHRMYRASIMKIYPPRSKAKEEDPTLLKMSETSEDEDLPEDPQPQEALSWMQLLLHHWVYSVCVFSPISL</sequence>
<dbReference type="AlphaFoldDB" id="A0A6C0BQ54"/>
<evidence type="ECO:0000313" key="2">
    <source>
        <dbReference type="EMBL" id="QHS93911.1"/>
    </source>
</evidence>